<comment type="caution">
    <text evidence="4">The sequence shown here is derived from an EMBL/GenBank/DDBJ whole genome shotgun (WGS) entry which is preliminary data.</text>
</comment>
<dbReference type="FunFam" id="1.25.40.90:FF:000018">
    <property type="entry name" value="ENTH/VHS family protein isoform 1"/>
    <property type="match status" value="1"/>
</dbReference>
<evidence type="ECO:0000256" key="1">
    <source>
        <dbReference type="ARBA" id="ARBA00022664"/>
    </source>
</evidence>
<feature type="region of interest" description="Disordered" evidence="2">
    <location>
        <begin position="357"/>
        <end position="376"/>
    </location>
</feature>
<feature type="compositionally biased region" description="Low complexity" evidence="2">
    <location>
        <begin position="536"/>
        <end position="550"/>
    </location>
</feature>
<dbReference type="PANTHER" id="PTHR12460:SF27">
    <property type="entry name" value="ENTH_VHS FAMILY PROTEIN"/>
    <property type="match status" value="1"/>
</dbReference>
<dbReference type="PANTHER" id="PTHR12460">
    <property type="entry name" value="CYCLIN-DEPENDENT KINASE INHIBITOR-RELATED PROTEIN"/>
    <property type="match status" value="1"/>
</dbReference>
<dbReference type="EMBL" id="VIEB01000614">
    <property type="protein sequence ID" value="TQD84980.1"/>
    <property type="molecule type" value="Genomic_DNA"/>
</dbReference>
<dbReference type="AlphaFoldDB" id="A0A540LEV1"/>
<evidence type="ECO:0000313" key="5">
    <source>
        <dbReference type="Proteomes" id="UP000315295"/>
    </source>
</evidence>
<dbReference type="GO" id="GO:0005634">
    <property type="term" value="C:nucleus"/>
    <property type="evidence" value="ECO:0007669"/>
    <property type="project" value="UniProtKB-ARBA"/>
</dbReference>
<dbReference type="InterPro" id="IPR006569">
    <property type="entry name" value="CID_dom"/>
</dbReference>
<feature type="domain" description="CID" evidence="3">
    <location>
        <begin position="2"/>
        <end position="134"/>
    </location>
</feature>
<reference evidence="4 5" key="1">
    <citation type="journal article" date="2019" name="G3 (Bethesda)">
        <title>Sequencing of a Wild Apple (Malus baccata) Genome Unravels the Differences Between Cultivated and Wild Apple Species Regarding Disease Resistance and Cold Tolerance.</title>
        <authorList>
            <person name="Chen X."/>
        </authorList>
    </citation>
    <scope>NUCLEOTIDE SEQUENCE [LARGE SCALE GENOMIC DNA]</scope>
    <source>
        <strain evidence="5">cv. Shandingzi</strain>
        <tissue evidence="4">Leaves</tissue>
    </source>
</reference>
<dbReference type="SMART" id="SM00582">
    <property type="entry name" value="RPR"/>
    <property type="match status" value="1"/>
</dbReference>
<dbReference type="GO" id="GO:0000993">
    <property type="term" value="F:RNA polymerase II complex binding"/>
    <property type="evidence" value="ECO:0007669"/>
    <property type="project" value="TreeGrafter"/>
</dbReference>
<dbReference type="Pfam" id="PF04818">
    <property type="entry name" value="CID"/>
    <property type="match status" value="1"/>
</dbReference>
<name>A0A540LEV1_MALBA</name>
<sequence length="579" mass="64605">MNSVFSEQILADKLSKLNSTQQCIETLSHWCIFHRSKAELVVETWDKQFHSAQMVQKVPLLYLANDILQNSKRKGNEFVAEFWKVLPAALKVVHEQGDDHGKKVVSRLVGIWEERRVFGSRTRSLKELMLGEELPPPLELSGKKRSRSVRIVKRDSRSIRTKLSIGGPAEKIVSAFHLVISEHPTEDAEMSKCKSAAHRVRKLEKDVDIACTNAKDPKWKTLAKEVEEEENILKQCIDKLKLVETSRVALVSQLQEALHEQESELENVRTHMQLPLDHQNCYMKRQLNFLDPIEVMDLNRLIIQVQLRVYFLLPGRQFRWTWKSPKCSPFIAGQVAQAQAEEATNMRKRLNDEDYVFKPSSATSPSTDGNSVGGQTPRKSAAAIAALVADKLAASSSSQLIMTSVLSTFAAEEAKNAGLTKPSTSMPGTNSISKPERSVPVSDANVFMSSQAPSVQPNHSYQSALVPQLQNQAPTSQGQFHMLPNPPSQQYLQPSGGVMSPYGYGSIPHLPLGPPPPPPHMVSPMVPLAQQPLQMNQQPVQNSQQQLIPLTQPPPPAPSFRPLQQPPGMVYYAHPRHSQ</sequence>
<evidence type="ECO:0000313" key="4">
    <source>
        <dbReference type="EMBL" id="TQD84980.1"/>
    </source>
</evidence>
<dbReference type="GO" id="GO:0031124">
    <property type="term" value="P:mRNA 3'-end processing"/>
    <property type="evidence" value="ECO:0007669"/>
    <property type="project" value="TreeGrafter"/>
</dbReference>
<organism evidence="4 5">
    <name type="scientific">Malus baccata</name>
    <name type="common">Siberian crab apple</name>
    <name type="synonym">Pyrus baccata</name>
    <dbReference type="NCBI Taxonomy" id="106549"/>
    <lineage>
        <taxon>Eukaryota</taxon>
        <taxon>Viridiplantae</taxon>
        <taxon>Streptophyta</taxon>
        <taxon>Embryophyta</taxon>
        <taxon>Tracheophyta</taxon>
        <taxon>Spermatophyta</taxon>
        <taxon>Magnoliopsida</taxon>
        <taxon>eudicotyledons</taxon>
        <taxon>Gunneridae</taxon>
        <taxon>Pentapetalae</taxon>
        <taxon>rosids</taxon>
        <taxon>fabids</taxon>
        <taxon>Rosales</taxon>
        <taxon>Rosaceae</taxon>
        <taxon>Amygdaloideae</taxon>
        <taxon>Maleae</taxon>
        <taxon>Malus</taxon>
    </lineage>
</organism>
<feature type="region of interest" description="Disordered" evidence="2">
    <location>
        <begin position="416"/>
        <end position="437"/>
    </location>
</feature>
<dbReference type="InterPro" id="IPR008942">
    <property type="entry name" value="ENTH_VHS"/>
</dbReference>
<dbReference type="STRING" id="106549.A0A540LEV1"/>
<protein>
    <recommendedName>
        <fullName evidence="3">CID domain-containing protein</fullName>
    </recommendedName>
</protein>
<feature type="compositionally biased region" description="Polar residues" evidence="2">
    <location>
        <begin position="360"/>
        <end position="376"/>
    </location>
</feature>
<gene>
    <name evidence="4" type="ORF">C1H46_029496</name>
</gene>
<proteinExistence type="predicted"/>
<evidence type="ECO:0000259" key="3">
    <source>
        <dbReference type="PROSITE" id="PS51391"/>
    </source>
</evidence>
<feature type="region of interest" description="Disordered" evidence="2">
    <location>
        <begin position="536"/>
        <end position="569"/>
    </location>
</feature>
<evidence type="ECO:0000256" key="2">
    <source>
        <dbReference type="SAM" id="MobiDB-lite"/>
    </source>
</evidence>
<feature type="compositionally biased region" description="Polar residues" evidence="2">
    <location>
        <begin position="421"/>
        <end position="433"/>
    </location>
</feature>
<keyword evidence="5" id="KW-1185">Reference proteome</keyword>
<dbReference type="SUPFAM" id="SSF48464">
    <property type="entry name" value="ENTH/VHS domain"/>
    <property type="match status" value="1"/>
</dbReference>
<dbReference type="PROSITE" id="PS51391">
    <property type="entry name" value="CID"/>
    <property type="match status" value="1"/>
</dbReference>
<dbReference type="CDD" id="cd16981">
    <property type="entry name" value="CID_RPRD_like"/>
    <property type="match status" value="1"/>
</dbReference>
<keyword evidence="1" id="KW-0507">mRNA processing</keyword>
<accession>A0A540LEV1</accession>
<dbReference type="Proteomes" id="UP000315295">
    <property type="component" value="Unassembled WGS sequence"/>
</dbReference>
<dbReference type="Gene3D" id="1.25.40.90">
    <property type="match status" value="1"/>
</dbReference>